<keyword evidence="6 7" id="KW-0030">Aminoacyl-tRNA synthetase</keyword>
<evidence type="ECO:0000313" key="10">
    <source>
        <dbReference type="Proteomes" id="UP000277424"/>
    </source>
</evidence>
<keyword evidence="7" id="KW-0648">Protein biosynthesis</keyword>
<comment type="similarity">
    <text evidence="7">Belongs to the class-I aminoacyl-tRNA synthetase family.</text>
</comment>
<dbReference type="InterPro" id="IPR014729">
    <property type="entry name" value="Rossmann-like_a/b/a_fold"/>
</dbReference>
<evidence type="ECO:0000256" key="5">
    <source>
        <dbReference type="ARBA" id="ARBA00022840"/>
    </source>
</evidence>
<keyword evidence="2" id="KW-0479">Metal-binding</keyword>
<dbReference type="PANTHER" id="PTHR43311:SF1">
    <property type="entry name" value="GLUTAMYL-Q TRNA(ASP) SYNTHETASE"/>
    <property type="match status" value="1"/>
</dbReference>
<evidence type="ECO:0000259" key="8">
    <source>
        <dbReference type="Pfam" id="PF00749"/>
    </source>
</evidence>
<evidence type="ECO:0000256" key="6">
    <source>
        <dbReference type="ARBA" id="ARBA00023146"/>
    </source>
</evidence>
<dbReference type="PANTHER" id="PTHR43311">
    <property type="entry name" value="GLUTAMATE--TRNA LIGASE"/>
    <property type="match status" value="1"/>
</dbReference>
<dbReference type="Proteomes" id="UP000277424">
    <property type="component" value="Unassembled WGS sequence"/>
</dbReference>
<accession>A0A420WBZ6</accession>
<dbReference type="Pfam" id="PF00749">
    <property type="entry name" value="tRNA-synt_1c"/>
    <property type="match status" value="1"/>
</dbReference>
<evidence type="ECO:0000256" key="4">
    <source>
        <dbReference type="ARBA" id="ARBA00022833"/>
    </source>
</evidence>
<dbReference type="InterPro" id="IPR020058">
    <property type="entry name" value="Glu/Gln-tRNA-synth_Ib_cat-dom"/>
</dbReference>
<dbReference type="InterPro" id="IPR000924">
    <property type="entry name" value="Glu/Gln-tRNA-synth"/>
</dbReference>
<keyword evidence="5 7" id="KW-0067">ATP-binding</keyword>
<dbReference type="NCBIfam" id="NF004315">
    <property type="entry name" value="PRK05710.1-4"/>
    <property type="match status" value="1"/>
</dbReference>
<comment type="caution">
    <text evidence="9">The sequence shown here is derived from an EMBL/GenBank/DDBJ whole genome shotgun (WGS) entry which is preliminary data.</text>
</comment>
<dbReference type="InterPro" id="IPR049940">
    <property type="entry name" value="GluQ/Sye"/>
</dbReference>
<evidence type="ECO:0000256" key="3">
    <source>
        <dbReference type="ARBA" id="ARBA00022741"/>
    </source>
</evidence>
<dbReference type="GO" id="GO:0005524">
    <property type="term" value="F:ATP binding"/>
    <property type="evidence" value="ECO:0007669"/>
    <property type="project" value="UniProtKB-KW"/>
</dbReference>
<proteinExistence type="inferred from homology"/>
<dbReference type="AlphaFoldDB" id="A0A420WBZ6"/>
<evidence type="ECO:0000256" key="7">
    <source>
        <dbReference type="RuleBase" id="RU363037"/>
    </source>
</evidence>
<gene>
    <name evidence="9" type="ORF">BCL74_2940</name>
</gene>
<dbReference type="GO" id="GO:0005829">
    <property type="term" value="C:cytosol"/>
    <property type="evidence" value="ECO:0007669"/>
    <property type="project" value="TreeGrafter"/>
</dbReference>
<dbReference type="GO" id="GO:0004818">
    <property type="term" value="F:glutamate-tRNA ligase activity"/>
    <property type="evidence" value="ECO:0007669"/>
    <property type="project" value="TreeGrafter"/>
</dbReference>
<dbReference type="PRINTS" id="PR00987">
    <property type="entry name" value="TRNASYNTHGLU"/>
</dbReference>
<keyword evidence="1 7" id="KW-0436">Ligase</keyword>
<name>A0A420WBZ6_9PROT</name>
<evidence type="ECO:0000256" key="2">
    <source>
        <dbReference type="ARBA" id="ARBA00022723"/>
    </source>
</evidence>
<keyword evidence="4" id="KW-0862">Zinc</keyword>
<keyword evidence="3 7" id="KW-0547">Nucleotide-binding</keyword>
<reference evidence="9 10" key="1">
    <citation type="submission" date="2018-10" db="EMBL/GenBank/DDBJ databases">
        <title>Comparative analysis of microorganisms from saline springs in Andes Mountain Range, Colombia.</title>
        <authorList>
            <person name="Rubin E."/>
        </authorList>
    </citation>
    <scope>NUCLEOTIDE SEQUENCE [LARGE SCALE GENOMIC DNA]</scope>
    <source>
        <strain evidence="9 10">USBA 36</strain>
    </source>
</reference>
<sequence length="298" mass="32556">MPPPSTKRFGAEIVPASFVGMIVTRFAPSPTGLLHLGSAYSALVGWRRARDAGGRFLLRIEDIDPTRCQPEHAEAILEDLAWLGIDWDGEVRRQSEYLGEYRAALDRLAGKGLLYPCFCTRSDIEAEIARSGHAPHGPEGPVYPGICRAIPASEREARIAAGEPHALRLDMAQAVALAGPLDWQDEEKGTIRATPEAFGDVVLARKETPTSYHLSVTLDDALQGVNLVTRGMDLFEATHIHRLLQALFDLPVPLYAHHRLLTGSDGRRYAKRDRSLTIAALREAGHSAAEVRAMVGMG</sequence>
<dbReference type="SUPFAM" id="SSF52374">
    <property type="entry name" value="Nucleotidylyl transferase"/>
    <property type="match status" value="1"/>
</dbReference>
<evidence type="ECO:0000313" key="9">
    <source>
        <dbReference type="EMBL" id="RKQ68460.1"/>
    </source>
</evidence>
<feature type="domain" description="Glutamyl/glutaminyl-tRNA synthetase class Ib catalytic" evidence="8">
    <location>
        <begin position="22"/>
        <end position="285"/>
    </location>
</feature>
<dbReference type="Gene3D" id="3.40.50.620">
    <property type="entry name" value="HUPs"/>
    <property type="match status" value="1"/>
</dbReference>
<dbReference type="GO" id="GO:0006424">
    <property type="term" value="P:glutamyl-tRNA aminoacylation"/>
    <property type="evidence" value="ECO:0007669"/>
    <property type="project" value="TreeGrafter"/>
</dbReference>
<dbReference type="EMBL" id="RBIG01000003">
    <property type="protein sequence ID" value="RKQ68460.1"/>
    <property type="molecule type" value="Genomic_DNA"/>
</dbReference>
<protein>
    <submittedName>
        <fullName evidence="9">Glutamyl-Q tRNA(Asp) synthetase</fullName>
    </submittedName>
</protein>
<evidence type="ECO:0000256" key="1">
    <source>
        <dbReference type="ARBA" id="ARBA00022598"/>
    </source>
</evidence>
<organism evidence="9 10">
    <name type="scientific">Oceanibaculum indicum</name>
    <dbReference type="NCBI Taxonomy" id="526216"/>
    <lineage>
        <taxon>Bacteria</taxon>
        <taxon>Pseudomonadati</taxon>
        <taxon>Pseudomonadota</taxon>
        <taxon>Alphaproteobacteria</taxon>
        <taxon>Rhodospirillales</taxon>
        <taxon>Oceanibaculaceae</taxon>
        <taxon>Oceanibaculum</taxon>
    </lineage>
</organism>